<name>A0A699YL22_HAELA</name>
<reference evidence="1 2" key="1">
    <citation type="submission" date="2020-02" db="EMBL/GenBank/DDBJ databases">
        <title>Draft genome sequence of Haematococcus lacustris strain NIES-144.</title>
        <authorList>
            <person name="Morimoto D."/>
            <person name="Nakagawa S."/>
            <person name="Yoshida T."/>
            <person name="Sawayama S."/>
        </authorList>
    </citation>
    <scope>NUCLEOTIDE SEQUENCE [LARGE SCALE GENOMIC DNA]</scope>
    <source>
        <strain evidence="1 2">NIES-144</strain>
    </source>
</reference>
<dbReference type="EMBL" id="BLLF01000106">
    <property type="protein sequence ID" value="GFH07616.1"/>
    <property type="molecule type" value="Genomic_DNA"/>
</dbReference>
<gene>
    <name evidence="1" type="ORF">HaLaN_02444</name>
</gene>
<sequence length="85" mass="9353">MDRDMTSGRAWPSARVIHRIHRTARYLALTSSHMARTPSKAVEGSSKASTSAVARPSKLVAAAKAYFKYQRGVARTSQRALAQQH</sequence>
<proteinExistence type="predicted"/>
<comment type="caution">
    <text evidence="1">The sequence shown here is derived from an EMBL/GenBank/DDBJ whole genome shotgun (WGS) entry which is preliminary data.</text>
</comment>
<evidence type="ECO:0000313" key="1">
    <source>
        <dbReference type="EMBL" id="GFH07616.1"/>
    </source>
</evidence>
<protein>
    <submittedName>
        <fullName evidence="1">Uncharacterized protein</fullName>
    </submittedName>
</protein>
<evidence type="ECO:0000313" key="2">
    <source>
        <dbReference type="Proteomes" id="UP000485058"/>
    </source>
</evidence>
<dbReference type="AlphaFoldDB" id="A0A699YL22"/>
<accession>A0A699YL22</accession>
<organism evidence="1 2">
    <name type="scientific">Haematococcus lacustris</name>
    <name type="common">Green alga</name>
    <name type="synonym">Haematococcus pluvialis</name>
    <dbReference type="NCBI Taxonomy" id="44745"/>
    <lineage>
        <taxon>Eukaryota</taxon>
        <taxon>Viridiplantae</taxon>
        <taxon>Chlorophyta</taxon>
        <taxon>core chlorophytes</taxon>
        <taxon>Chlorophyceae</taxon>
        <taxon>CS clade</taxon>
        <taxon>Chlamydomonadales</taxon>
        <taxon>Haematococcaceae</taxon>
        <taxon>Haematococcus</taxon>
    </lineage>
</organism>
<dbReference type="Proteomes" id="UP000485058">
    <property type="component" value="Unassembled WGS sequence"/>
</dbReference>
<keyword evidence="2" id="KW-1185">Reference proteome</keyword>